<keyword evidence="2" id="KW-1185">Reference proteome</keyword>
<gene>
    <name evidence="1" type="ORF">V8G54_024158</name>
</gene>
<proteinExistence type="predicted"/>
<accession>A0AAQ3N6C2</accession>
<dbReference type="EMBL" id="CP144694">
    <property type="protein sequence ID" value="WVZ03352.1"/>
    <property type="molecule type" value="Genomic_DNA"/>
</dbReference>
<name>A0AAQ3N6C2_VIGMU</name>
<dbReference type="Proteomes" id="UP001374535">
    <property type="component" value="Chromosome 7"/>
</dbReference>
<dbReference type="AlphaFoldDB" id="A0AAQ3N6C2"/>
<organism evidence="1 2">
    <name type="scientific">Vigna mungo</name>
    <name type="common">Black gram</name>
    <name type="synonym">Phaseolus mungo</name>
    <dbReference type="NCBI Taxonomy" id="3915"/>
    <lineage>
        <taxon>Eukaryota</taxon>
        <taxon>Viridiplantae</taxon>
        <taxon>Streptophyta</taxon>
        <taxon>Embryophyta</taxon>
        <taxon>Tracheophyta</taxon>
        <taxon>Spermatophyta</taxon>
        <taxon>Magnoliopsida</taxon>
        <taxon>eudicotyledons</taxon>
        <taxon>Gunneridae</taxon>
        <taxon>Pentapetalae</taxon>
        <taxon>rosids</taxon>
        <taxon>fabids</taxon>
        <taxon>Fabales</taxon>
        <taxon>Fabaceae</taxon>
        <taxon>Papilionoideae</taxon>
        <taxon>50 kb inversion clade</taxon>
        <taxon>NPAAA clade</taxon>
        <taxon>indigoferoid/millettioid clade</taxon>
        <taxon>Phaseoleae</taxon>
        <taxon>Vigna</taxon>
    </lineage>
</organism>
<protein>
    <submittedName>
        <fullName evidence="1">Uncharacterized protein</fullName>
    </submittedName>
</protein>
<evidence type="ECO:0000313" key="1">
    <source>
        <dbReference type="EMBL" id="WVZ03352.1"/>
    </source>
</evidence>
<evidence type="ECO:0000313" key="2">
    <source>
        <dbReference type="Proteomes" id="UP001374535"/>
    </source>
</evidence>
<sequence length="101" mass="12020">MPAKDNSFIQYHQKPKIKPFFFFSFFLQLFSSHRVKTNHCTYARSVESNKLKLKRINTTDWITVTVVVVVSEVQSFGTWSAWENQSPHRKPFSYSLSRSWR</sequence>
<reference evidence="1 2" key="1">
    <citation type="journal article" date="2023" name="Life. Sci Alliance">
        <title>Evolutionary insights into 3D genome organization and epigenetic landscape of Vigna mungo.</title>
        <authorList>
            <person name="Junaid A."/>
            <person name="Singh B."/>
            <person name="Bhatia S."/>
        </authorList>
    </citation>
    <scope>NUCLEOTIDE SEQUENCE [LARGE SCALE GENOMIC DNA]</scope>
    <source>
        <strain evidence="1">Urdbean</strain>
    </source>
</reference>